<proteinExistence type="predicted"/>
<dbReference type="CDD" id="cd07989">
    <property type="entry name" value="LPLAT_AGPAT-like"/>
    <property type="match status" value="1"/>
</dbReference>
<dbReference type="EMBL" id="JBHSWJ010000002">
    <property type="protein sequence ID" value="MFC6715203.1"/>
    <property type="molecule type" value="Genomic_DNA"/>
</dbReference>
<reference evidence="5" key="1">
    <citation type="journal article" date="2019" name="Int. J. Syst. Evol. Microbiol.">
        <title>The Global Catalogue of Microorganisms (GCM) 10K type strain sequencing project: providing services to taxonomists for standard genome sequencing and annotation.</title>
        <authorList>
            <consortium name="The Broad Institute Genomics Platform"/>
            <consortium name="The Broad Institute Genome Sequencing Center for Infectious Disease"/>
            <person name="Wu L."/>
            <person name="Ma J."/>
        </authorList>
    </citation>
    <scope>NUCLEOTIDE SEQUENCE [LARGE SCALE GENOMIC DNA]</scope>
    <source>
        <strain evidence="5">NBRC 106593</strain>
    </source>
</reference>
<dbReference type="RefSeq" id="WP_377824138.1">
    <property type="nucleotide sequence ID" value="NZ_JBHSWJ010000002.1"/>
</dbReference>
<evidence type="ECO:0000313" key="5">
    <source>
        <dbReference type="Proteomes" id="UP001596356"/>
    </source>
</evidence>
<keyword evidence="5" id="KW-1185">Reference proteome</keyword>
<evidence type="ECO:0000256" key="1">
    <source>
        <dbReference type="ARBA" id="ARBA00022679"/>
    </source>
</evidence>
<feature type="domain" description="Phospholipid/glycerol acyltransferase" evidence="3">
    <location>
        <begin position="26"/>
        <end position="144"/>
    </location>
</feature>
<dbReference type="Proteomes" id="UP001596356">
    <property type="component" value="Unassembled WGS sequence"/>
</dbReference>
<gene>
    <name evidence="4" type="ORF">ACFQBT_15850</name>
</gene>
<dbReference type="SUPFAM" id="SSF69593">
    <property type="entry name" value="Glycerol-3-phosphate (1)-acyltransferase"/>
    <property type="match status" value="1"/>
</dbReference>
<evidence type="ECO:0000313" key="4">
    <source>
        <dbReference type="EMBL" id="MFC6715203.1"/>
    </source>
</evidence>
<comment type="caution">
    <text evidence="4">The sequence shown here is derived from an EMBL/GenBank/DDBJ whole genome shotgun (WGS) entry which is preliminary data.</text>
</comment>
<dbReference type="PANTHER" id="PTHR10434">
    <property type="entry name" value="1-ACYL-SN-GLYCEROL-3-PHOSPHATE ACYLTRANSFERASE"/>
    <property type="match status" value="1"/>
</dbReference>
<sequence length="379" mass="40120">MAGVCALAGGLSVTGDLPPSPDGRGRLLVANHSSHADTAVLMAGLPPSGKPVFAAAADYWFDVWWRRLLVSGLAGALPVRRHERGAYAGLLQAARGAIDDGRTVVLYPEGTRSTDGTVSEFASGASRLARDLEVDVIPVALLGTGDVLPKRGRFRPGRMELRIAPPLHEPTPEQLRTRVTALLGQGPAAAKTSRTWRGVHALVDSRWGLLLAGGWGFAEAISWPVMAEMSLVFFAAAEPARIPKFSGALIAGSLTGVLVTAVAARHGRTFPAPWTTPRMWRTAAGHLASEGSRGILHQALNGVPVKVYARTAGELRLELVPFAGWVAVERGARLGAIAVGVYGAATFLSPWLRRLYGQYLAATGVGFTVAIRQIVRAWS</sequence>
<dbReference type="SMART" id="SM00563">
    <property type="entry name" value="PlsC"/>
    <property type="match status" value="1"/>
</dbReference>
<accession>A0ABW2AX38</accession>
<name>A0ABW2AX38_9MICO</name>
<organism evidence="4 5">
    <name type="scientific">Branchiibius cervicis</name>
    <dbReference type="NCBI Taxonomy" id="908252"/>
    <lineage>
        <taxon>Bacteria</taxon>
        <taxon>Bacillati</taxon>
        <taxon>Actinomycetota</taxon>
        <taxon>Actinomycetes</taxon>
        <taxon>Micrococcales</taxon>
        <taxon>Dermacoccaceae</taxon>
        <taxon>Branchiibius</taxon>
    </lineage>
</organism>
<dbReference type="InterPro" id="IPR002123">
    <property type="entry name" value="Plipid/glycerol_acylTrfase"/>
</dbReference>
<evidence type="ECO:0000256" key="2">
    <source>
        <dbReference type="ARBA" id="ARBA00023315"/>
    </source>
</evidence>
<evidence type="ECO:0000259" key="3">
    <source>
        <dbReference type="SMART" id="SM00563"/>
    </source>
</evidence>
<dbReference type="GO" id="GO:0016746">
    <property type="term" value="F:acyltransferase activity"/>
    <property type="evidence" value="ECO:0007669"/>
    <property type="project" value="UniProtKB-KW"/>
</dbReference>
<protein>
    <submittedName>
        <fullName evidence="4">1-acyl-sn-glycerol-3-phosphate acyltransferase</fullName>
    </submittedName>
</protein>
<dbReference type="Pfam" id="PF01553">
    <property type="entry name" value="Acyltransferase"/>
    <property type="match status" value="1"/>
</dbReference>
<keyword evidence="2 4" id="KW-0012">Acyltransferase</keyword>
<keyword evidence="1" id="KW-0808">Transferase</keyword>
<dbReference type="PANTHER" id="PTHR10434:SF11">
    <property type="entry name" value="1-ACYL-SN-GLYCEROL-3-PHOSPHATE ACYLTRANSFERASE"/>
    <property type="match status" value="1"/>
</dbReference>